<dbReference type="PANTHER" id="PTHR40980:SF4">
    <property type="entry name" value="TONB-DEPENDENT RECEPTOR-LIKE BETA-BARREL DOMAIN-CONTAINING PROTEIN"/>
    <property type="match status" value="1"/>
</dbReference>
<feature type="domain" description="Outer membrane protein beta-barrel" evidence="4">
    <location>
        <begin position="375"/>
        <end position="778"/>
    </location>
</feature>
<accession>A0ABV2T0D2</accession>
<comment type="caution">
    <text evidence="5">The sequence shown here is derived from an EMBL/GenBank/DDBJ whole genome shotgun (WGS) entry which is preliminary data.</text>
</comment>
<proteinExistence type="predicted"/>
<dbReference type="Pfam" id="PF13620">
    <property type="entry name" value="CarboxypepD_reg"/>
    <property type="match status" value="1"/>
</dbReference>
<dbReference type="Gene3D" id="2.60.40.1120">
    <property type="entry name" value="Carboxypeptidase-like, regulatory domain"/>
    <property type="match status" value="1"/>
</dbReference>
<gene>
    <name evidence="5" type="ORF">ABR189_03925</name>
</gene>
<keyword evidence="3" id="KW-0998">Cell outer membrane</keyword>
<evidence type="ECO:0000313" key="6">
    <source>
        <dbReference type="Proteomes" id="UP001549749"/>
    </source>
</evidence>
<dbReference type="InterPro" id="IPR041700">
    <property type="entry name" value="OMP_b-brl_3"/>
</dbReference>
<evidence type="ECO:0000256" key="1">
    <source>
        <dbReference type="ARBA" id="ARBA00004442"/>
    </source>
</evidence>
<name>A0ABV2T0D2_9BACT</name>
<reference evidence="5 6" key="1">
    <citation type="submission" date="2024-06" db="EMBL/GenBank/DDBJ databases">
        <title>Chitinophaga defluvii sp. nov., isolated from municipal sewage.</title>
        <authorList>
            <person name="Zhang L."/>
        </authorList>
    </citation>
    <scope>NUCLEOTIDE SEQUENCE [LARGE SCALE GENOMIC DNA]</scope>
    <source>
        <strain evidence="5 6">H8</strain>
    </source>
</reference>
<dbReference type="Proteomes" id="UP001549749">
    <property type="component" value="Unassembled WGS sequence"/>
</dbReference>
<dbReference type="SUPFAM" id="SSF56935">
    <property type="entry name" value="Porins"/>
    <property type="match status" value="1"/>
</dbReference>
<evidence type="ECO:0000256" key="3">
    <source>
        <dbReference type="ARBA" id="ARBA00023237"/>
    </source>
</evidence>
<dbReference type="InterPro" id="IPR008969">
    <property type="entry name" value="CarboxyPept-like_regulatory"/>
</dbReference>
<dbReference type="SUPFAM" id="SSF49464">
    <property type="entry name" value="Carboxypeptidase regulatory domain-like"/>
    <property type="match status" value="1"/>
</dbReference>
<protein>
    <submittedName>
        <fullName evidence="5">Outer membrane beta-barrel family protein</fullName>
    </submittedName>
</protein>
<keyword evidence="6" id="KW-1185">Reference proteome</keyword>
<dbReference type="InterPro" id="IPR036942">
    <property type="entry name" value="Beta-barrel_TonB_sf"/>
</dbReference>
<dbReference type="Pfam" id="PF14905">
    <property type="entry name" value="OMP_b-brl_3"/>
    <property type="match status" value="1"/>
</dbReference>
<evidence type="ECO:0000313" key="5">
    <source>
        <dbReference type="EMBL" id="MET6996496.1"/>
    </source>
</evidence>
<keyword evidence="2" id="KW-0472">Membrane</keyword>
<dbReference type="RefSeq" id="WP_354659138.1">
    <property type="nucleotide sequence ID" value="NZ_JBEXAC010000001.1"/>
</dbReference>
<dbReference type="EMBL" id="JBEXAC010000001">
    <property type="protein sequence ID" value="MET6996496.1"/>
    <property type="molecule type" value="Genomic_DNA"/>
</dbReference>
<evidence type="ECO:0000259" key="4">
    <source>
        <dbReference type="Pfam" id="PF14905"/>
    </source>
</evidence>
<organism evidence="5 6">
    <name type="scientific">Chitinophaga defluvii</name>
    <dbReference type="NCBI Taxonomy" id="3163343"/>
    <lineage>
        <taxon>Bacteria</taxon>
        <taxon>Pseudomonadati</taxon>
        <taxon>Bacteroidota</taxon>
        <taxon>Chitinophagia</taxon>
        <taxon>Chitinophagales</taxon>
        <taxon>Chitinophagaceae</taxon>
        <taxon>Chitinophaga</taxon>
    </lineage>
</organism>
<sequence>MHLNIVAKRIPCLLLSFFFLINYSVGQHKIQGTVRDQDQNKVPFATIVLSNADSSVAATALADSAGMFMISQLKTSTYTLTIASMGYAPYKQAFNLHHDTTINPLLAIVRSQLGVVEVVQQKPLIERKTDRVVFNVGQSISAIGSNGLEAISKAPGVKVADNSISLVGKGAVQVMVNDRLLQLSGEDLTRYLQSLSANDIGSIEVMTNPPARYDAAGNAGLINIVLKRNRKQGYNGTIQGGYKQADYYGTGELGGNMNYNAGNWSLYGNLGATKGRFLEGFKTDLYYPAQTWMQSDTGDYKIKEVHGTLGADYQLSSKSSIGMVYMGGTGRYDGSDHVQNPIYNLNGQLDSTLRTYAVYQPVWVNNAVNLHYLTNLDNKGKKLSMDADFFNYHREDQSDFESNSYTGKGEITPWGKNLYYNTAKQNINIYTFKADIELPTTFAKFMLGGKIGFIDNYSNALYYRILEQTHVYDSTRSSEFTYKENTQALYASASKELGKWTMQAGIRGEFTQTNGYSHTLLQTNTNQYFKIFPSVFVSYRQDDNNTYAFTYGKRINRPTFWTLNPYKSLLTAYSYFEGDPYLQPEYNSNFELSHTFKSLLTTTAFLNITNNGFENIWMPNSDTNVVFKRPINFLTSYRYGISETISITPWSWLESMNMVNVYYTNARSAIPNVKELSDWGCYISTNNTITFNEAKTFTGAVNFWCQFPEVNHISTSNTYYKLDLGIKVLALQKQLAIALNANDLLRSSASVMYTTVNNIRQTFTNFQVNRNVTLSLTYKFGNNALKSNTHNTGNEEERSRAH</sequence>
<dbReference type="PANTHER" id="PTHR40980">
    <property type="entry name" value="PLUG DOMAIN-CONTAINING PROTEIN"/>
    <property type="match status" value="1"/>
</dbReference>
<dbReference type="Gene3D" id="2.40.170.20">
    <property type="entry name" value="TonB-dependent receptor, beta-barrel domain"/>
    <property type="match status" value="1"/>
</dbReference>
<evidence type="ECO:0000256" key="2">
    <source>
        <dbReference type="ARBA" id="ARBA00023136"/>
    </source>
</evidence>
<comment type="subcellular location">
    <subcellularLocation>
        <location evidence="1">Cell outer membrane</location>
    </subcellularLocation>
</comment>